<feature type="compositionally biased region" description="Basic and acidic residues" evidence="6">
    <location>
        <begin position="30"/>
        <end position="43"/>
    </location>
</feature>
<dbReference type="Proteomes" id="UP001202328">
    <property type="component" value="Unassembled WGS sequence"/>
</dbReference>
<dbReference type="InterPro" id="IPR045877">
    <property type="entry name" value="ZFP36-like"/>
</dbReference>
<dbReference type="PANTHER" id="PTHR12547:SF162">
    <property type="entry name" value="ZINC FINGER CCCH DOMAIN-CONTAINING PROTEIN 15"/>
    <property type="match status" value="1"/>
</dbReference>
<feature type="compositionally biased region" description="Basic and acidic residues" evidence="6">
    <location>
        <begin position="330"/>
        <end position="343"/>
    </location>
</feature>
<name>A0AAD4RZT8_9MAGN</name>
<gene>
    <name evidence="8" type="ORF">MKW98_014449</name>
</gene>
<dbReference type="FunFam" id="4.10.1000.10:FF:000001">
    <property type="entry name" value="zinc finger CCCH domain-containing protein 15-like"/>
    <property type="match status" value="1"/>
</dbReference>
<keyword evidence="3 5" id="KW-0863">Zinc-finger</keyword>
<dbReference type="GO" id="GO:0008270">
    <property type="term" value="F:zinc ion binding"/>
    <property type="evidence" value="ECO:0007669"/>
    <property type="project" value="UniProtKB-KW"/>
</dbReference>
<accession>A0AAD4RZT8</accession>
<feature type="compositionally biased region" description="Gly residues" evidence="6">
    <location>
        <begin position="215"/>
        <end position="226"/>
    </location>
</feature>
<feature type="region of interest" description="Disordered" evidence="6">
    <location>
        <begin position="30"/>
        <end position="57"/>
    </location>
</feature>
<keyword evidence="1 5" id="KW-0479">Metal-binding</keyword>
<protein>
    <recommendedName>
        <fullName evidence="7">C3H1-type domain-containing protein</fullName>
    </recommendedName>
</protein>
<feature type="region of interest" description="Disordered" evidence="6">
    <location>
        <begin position="315"/>
        <end position="343"/>
    </location>
</feature>
<comment type="caution">
    <text evidence="8">The sequence shown here is derived from an EMBL/GenBank/DDBJ whole genome shotgun (WGS) entry which is preliminary data.</text>
</comment>
<keyword evidence="2" id="KW-0677">Repeat</keyword>
<feature type="compositionally biased region" description="Low complexity" evidence="6">
    <location>
        <begin position="77"/>
        <end position="92"/>
    </location>
</feature>
<keyword evidence="9" id="KW-1185">Reference proteome</keyword>
<feature type="domain" description="C3H1-type" evidence="7">
    <location>
        <begin position="394"/>
        <end position="422"/>
    </location>
</feature>
<evidence type="ECO:0000256" key="4">
    <source>
        <dbReference type="ARBA" id="ARBA00022833"/>
    </source>
</evidence>
<evidence type="ECO:0000259" key="7">
    <source>
        <dbReference type="PROSITE" id="PS50103"/>
    </source>
</evidence>
<evidence type="ECO:0000256" key="6">
    <source>
        <dbReference type="SAM" id="MobiDB-lite"/>
    </source>
</evidence>
<feature type="region of interest" description="Disordered" evidence="6">
    <location>
        <begin position="213"/>
        <end position="267"/>
    </location>
</feature>
<organism evidence="8 9">
    <name type="scientific">Papaver atlanticum</name>
    <dbReference type="NCBI Taxonomy" id="357466"/>
    <lineage>
        <taxon>Eukaryota</taxon>
        <taxon>Viridiplantae</taxon>
        <taxon>Streptophyta</taxon>
        <taxon>Embryophyta</taxon>
        <taxon>Tracheophyta</taxon>
        <taxon>Spermatophyta</taxon>
        <taxon>Magnoliopsida</taxon>
        <taxon>Ranunculales</taxon>
        <taxon>Papaveraceae</taxon>
        <taxon>Papaveroideae</taxon>
        <taxon>Papaver</taxon>
    </lineage>
</organism>
<evidence type="ECO:0000256" key="3">
    <source>
        <dbReference type="ARBA" id="ARBA00022771"/>
    </source>
</evidence>
<feature type="non-terminal residue" evidence="8">
    <location>
        <position position="433"/>
    </location>
</feature>
<evidence type="ECO:0000256" key="5">
    <source>
        <dbReference type="PROSITE-ProRule" id="PRU00723"/>
    </source>
</evidence>
<dbReference type="SUPFAM" id="SSF90229">
    <property type="entry name" value="CCCH zinc finger"/>
    <property type="match status" value="2"/>
</dbReference>
<sequence length="433" mass="48046">FFITNFSDYLSLSLTVSHTEESSHLRFSTDIKMQKNDSSKSHDSSSSMKSSIDYQTPIRSPSNVEYYYVPVSPNHKSSSSGGSSRFSSQNSSTFPPKSSICNSIYLTPPSSSSSSNEKNNQITIDDRLYLARVILLYEQLMDRYELCWSYLEDSSRKIDILSQENAALRLVNRDLTNRLTEVSGNHQKNHRSAYFSSGFPTLSIINDFPSLSIGDNGGSTGGGGGPNTKNDNRVAPSREAPVTSPTSVIGNSKGFNEKPVQVQPDRVSLPKSISIRSSAYLKMNQSNNPAAANTTAPSSNKTANRLRVASKPFIPSTAPRVNLPTVPAVDENKKGVDDQKKKEEDPLELDVYNQGMSKTELCNKWQETGVCPYGDHCQFAHGIRELRPVIRHPRYKTEVCRMVLNGGFCPYGHRCHFRHALTDQEKRSGITHS</sequence>
<keyword evidence="4 5" id="KW-0862">Zinc</keyword>
<dbReference type="PANTHER" id="PTHR12547">
    <property type="entry name" value="CCCH ZINC FINGER/TIS11-RELATED"/>
    <property type="match status" value="1"/>
</dbReference>
<dbReference type="InterPro" id="IPR000571">
    <property type="entry name" value="Znf_CCCH"/>
</dbReference>
<evidence type="ECO:0000313" key="8">
    <source>
        <dbReference type="EMBL" id="KAI3848915.1"/>
    </source>
</evidence>
<reference evidence="8" key="1">
    <citation type="submission" date="2022-04" db="EMBL/GenBank/DDBJ databases">
        <title>A functionally conserved STORR gene fusion in Papaver species that diverged 16.8 million years ago.</title>
        <authorList>
            <person name="Catania T."/>
        </authorList>
    </citation>
    <scope>NUCLEOTIDE SEQUENCE</scope>
    <source>
        <strain evidence="8">S-188037</strain>
    </source>
</reference>
<evidence type="ECO:0000313" key="9">
    <source>
        <dbReference type="Proteomes" id="UP001202328"/>
    </source>
</evidence>
<dbReference type="PROSITE" id="PS50103">
    <property type="entry name" value="ZF_C3H1"/>
    <property type="match status" value="2"/>
</dbReference>
<dbReference type="GO" id="GO:0003729">
    <property type="term" value="F:mRNA binding"/>
    <property type="evidence" value="ECO:0007669"/>
    <property type="project" value="InterPro"/>
</dbReference>
<dbReference type="Pfam" id="PF00642">
    <property type="entry name" value="zf-CCCH"/>
    <property type="match status" value="2"/>
</dbReference>
<dbReference type="AlphaFoldDB" id="A0AAD4RZT8"/>
<dbReference type="FunFam" id="4.10.1000.10:FF:000002">
    <property type="entry name" value="Zinc finger protein 36, C3H1 type-like 1"/>
    <property type="match status" value="1"/>
</dbReference>
<feature type="zinc finger region" description="C3H1-type" evidence="5">
    <location>
        <begin position="394"/>
        <end position="422"/>
    </location>
</feature>
<feature type="zinc finger region" description="C3H1-type" evidence="5">
    <location>
        <begin position="356"/>
        <end position="384"/>
    </location>
</feature>
<feature type="compositionally biased region" description="Polar residues" evidence="6">
    <location>
        <begin position="243"/>
        <end position="254"/>
    </location>
</feature>
<dbReference type="InterPro" id="IPR036855">
    <property type="entry name" value="Znf_CCCH_sf"/>
</dbReference>
<dbReference type="EMBL" id="JAJJMB010016180">
    <property type="protein sequence ID" value="KAI3848915.1"/>
    <property type="molecule type" value="Genomic_DNA"/>
</dbReference>
<evidence type="ECO:0000256" key="2">
    <source>
        <dbReference type="ARBA" id="ARBA00022737"/>
    </source>
</evidence>
<feature type="domain" description="C3H1-type" evidence="7">
    <location>
        <begin position="356"/>
        <end position="384"/>
    </location>
</feature>
<dbReference type="Gene3D" id="4.10.1000.10">
    <property type="entry name" value="Zinc finger, CCCH-type"/>
    <property type="match status" value="2"/>
</dbReference>
<dbReference type="SMART" id="SM00356">
    <property type="entry name" value="ZnF_C3H1"/>
    <property type="match status" value="2"/>
</dbReference>
<proteinExistence type="predicted"/>
<evidence type="ECO:0000256" key="1">
    <source>
        <dbReference type="ARBA" id="ARBA00022723"/>
    </source>
</evidence>
<feature type="region of interest" description="Disordered" evidence="6">
    <location>
        <begin position="75"/>
        <end position="96"/>
    </location>
</feature>